<organism evidence="1 2">
    <name type="scientific">Streptomyces formicae</name>
    <dbReference type="NCBI Taxonomy" id="1616117"/>
    <lineage>
        <taxon>Bacteria</taxon>
        <taxon>Bacillati</taxon>
        <taxon>Actinomycetota</taxon>
        <taxon>Actinomycetes</taxon>
        <taxon>Kitasatosporales</taxon>
        <taxon>Streptomycetaceae</taxon>
        <taxon>Streptomyces</taxon>
    </lineage>
</organism>
<dbReference type="RefSeq" id="WP_242334294.1">
    <property type="nucleotide sequence ID" value="NZ_CP071872.1"/>
</dbReference>
<dbReference type="InterPro" id="IPR008949">
    <property type="entry name" value="Isoprenoid_synthase_dom_sf"/>
</dbReference>
<proteinExistence type="predicted"/>
<evidence type="ECO:0000313" key="1">
    <source>
        <dbReference type="EMBL" id="UNM14501.1"/>
    </source>
</evidence>
<dbReference type="Proteomes" id="UP000828924">
    <property type="component" value="Chromosome"/>
</dbReference>
<sequence length="243" mass="26233">MFTAFIAPWLGPGQLVLPARTAAWCCALDDCADSKETSPEEVARLIDACRHVLTGEDPDTANPIACALAAVRADVAERRLSAAFAHAWNRSLDRVLSATLFECQARHDIAAGLPGPSIEDYLARSTGSILVEVFLLNLCVAEARQNAVSQLKALAPALSHAEYAVRLGNDVASHRREQAAGDINVIMLGMAPEEARRRTADHARRCRDELRPFLDADPRGCAVMLDRATRLFVGIPPLLDTAG</sequence>
<accession>A0ABY3WSF6</accession>
<dbReference type="EMBL" id="CP071872">
    <property type="protein sequence ID" value="UNM14501.1"/>
    <property type="molecule type" value="Genomic_DNA"/>
</dbReference>
<evidence type="ECO:0000313" key="2">
    <source>
        <dbReference type="Proteomes" id="UP000828924"/>
    </source>
</evidence>
<dbReference type="Pfam" id="PF19086">
    <property type="entry name" value="Terpene_syn_C_2"/>
    <property type="match status" value="1"/>
</dbReference>
<keyword evidence="2" id="KW-1185">Reference proteome</keyword>
<reference evidence="1 2" key="1">
    <citation type="submission" date="2021-03" db="EMBL/GenBank/DDBJ databases">
        <title>Complete genome of Streptomyces formicae strain 1H-GS9 (DSM 100524).</title>
        <authorList>
            <person name="Atanasov K.E."/>
            <person name="Altabella T."/>
            <person name="Ferrer A."/>
        </authorList>
    </citation>
    <scope>NUCLEOTIDE SEQUENCE [LARGE SCALE GENOMIC DNA]</scope>
    <source>
        <strain evidence="1 2">1H-GS9</strain>
    </source>
</reference>
<name>A0ABY3WSF6_9ACTN</name>
<dbReference type="SUPFAM" id="SSF48576">
    <property type="entry name" value="Terpenoid synthases"/>
    <property type="match status" value="1"/>
</dbReference>
<gene>
    <name evidence="1" type="ORF">J4032_26265</name>
</gene>
<dbReference type="Gene3D" id="1.10.600.10">
    <property type="entry name" value="Farnesyl Diphosphate Synthase"/>
    <property type="match status" value="1"/>
</dbReference>
<protein>
    <submittedName>
        <fullName evidence="1">Uncharacterized protein</fullName>
    </submittedName>
</protein>